<accession>A0ACC3NTT3</accession>
<comment type="caution">
    <text evidence="1">The sequence shown here is derived from an EMBL/GenBank/DDBJ whole genome shotgun (WGS) entry which is preliminary data.</text>
</comment>
<gene>
    <name evidence="1" type="ORF">LTR37_002046</name>
</gene>
<name>A0ACC3NTT3_9PEZI</name>
<evidence type="ECO:0000313" key="2">
    <source>
        <dbReference type="Proteomes" id="UP001281147"/>
    </source>
</evidence>
<proteinExistence type="predicted"/>
<protein>
    <submittedName>
        <fullName evidence="1">Uncharacterized protein</fullName>
    </submittedName>
</protein>
<keyword evidence="2" id="KW-1185">Reference proteome</keyword>
<dbReference type="Proteomes" id="UP001281147">
    <property type="component" value="Unassembled WGS sequence"/>
</dbReference>
<sequence length="786" mass="86429">MNIAAVPRIDSIVLTGLDFSMKPENARYEADKGFIKPFPEIKVMHTLKSLAVMVYNQEKLTPYFHGNVCEGRNSLAYFICAMHRQQAPQPKSHSRSSSVASTSSNSSAGSCKSTGRKKNCELPKLVTTSMLPLGYWDSLYYALVAEIRLLHSDLQQRFGFGCENGTKPLHHFGAEGTTNQPITAIDLASMLETAWYTLMDNRLVATLDDAVRMRRMREDTARRYADATNSPEISDPAKQRPPVIYGLMDVNALSPEVTHQLLWDRHAPEINAACAENFEDESMLTAYRAEMHAKQVEEGMAVSTPLLSGFAKCHCHRACVSKLKCDNDAETCTCQNRVHIYNLVHEQEHKKAELSTKYVKHKDNVPNQFLGAATNTLAQMQIAAMADPTPTKVQACYNVNDAANVVERQVASRYRKRTNTANSTKTNNSDLAYVPEARTQHRGPKDAYPLGFYTRHSGERYPTLRPQTPNTSDPSGSTSITGNVMARKPVPPPITPQHPYAYASSQHAPTQYQYQAPTPPSSSPYNVQTFAQAGQVTYPAIPESQSQSMFTQSFPAAGAANPREAEGEASSMQVQYSDTVPRHSDPAQEYIGLLSRHPSSSNHPEHQVAPSFPTLTHSVTNSPPKKPKTGNALPTLKTLNNINKPHHALPEPDFIAPRPALKQRYVSAGGNAKLSERAEIAGPAFRTAVKLSKSGVSGGAITKEELDAKMSDPEWVRKNFGDAAVMGMTPERKRSDESKRSSGGKKSGESARVQVIGDKRDRTSSGAGKRVAKLKRVFSRKGSESE</sequence>
<organism evidence="1 2">
    <name type="scientific">Vermiconidia calcicola</name>
    <dbReference type="NCBI Taxonomy" id="1690605"/>
    <lineage>
        <taxon>Eukaryota</taxon>
        <taxon>Fungi</taxon>
        <taxon>Dikarya</taxon>
        <taxon>Ascomycota</taxon>
        <taxon>Pezizomycotina</taxon>
        <taxon>Dothideomycetes</taxon>
        <taxon>Dothideomycetidae</taxon>
        <taxon>Mycosphaerellales</taxon>
        <taxon>Extremaceae</taxon>
        <taxon>Vermiconidia</taxon>
    </lineage>
</organism>
<reference evidence="1" key="1">
    <citation type="submission" date="2023-07" db="EMBL/GenBank/DDBJ databases">
        <title>Black Yeasts Isolated from many extreme environments.</title>
        <authorList>
            <person name="Coleine C."/>
            <person name="Stajich J.E."/>
            <person name="Selbmann L."/>
        </authorList>
    </citation>
    <scope>NUCLEOTIDE SEQUENCE</scope>
    <source>
        <strain evidence="1">CCFEE 5714</strain>
    </source>
</reference>
<evidence type="ECO:0000313" key="1">
    <source>
        <dbReference type="EMBL" id="KAK3722901.1"/>
    </source>
</evidence>
<dbReference type="EMBL" id="JAUTXU010000011">
    <property type="protein sequence ID" value="KAK3722901.1"/>
    <property type="molecule type" value="Genomic_DNA"/>
</dbReference>